<comment type="caution">
    <text evidence="3">The sequence shown here is derived from an EMBL/GenBank/DDBJ whole genome shotgun (WGS) entry which is preliminary data.</text>
</comment>
<dbReference type="Gene3D" id="3.30.457.10">
    <property type="entry name" value="Copper amine oxidase-like, N-terminal domain"/>
    <property type="match status" value="1"/>
</dbReference>
<dbReference type="InterPro" id="IPR012854">
    <property type="entry name" value="Cu_amine_oxidase-like_N"/>
</dbReference>
<feature type="signal peptide" evidence="1">
    <location>
        <begin position="1"/>
        <end position="25"/>
    </location>
</feature>
<dbReference type="RefSeq" id="WP_050354097.1">
    <property type="nucleotide sequence ID" value="NZ_LGSS01000002.1"/>
</dbReference>
<name>A0A0L0WE49_GOTPU</name>
<gene>
    <name evidence="3" type="ORF">CLPU_2c01630</name>
</gene>
<dbReference type="Pfam" id="PF07833">
    <property type="entry name" value="Cu_amine_oxidN1"/>
    <property type="match status" value="1"/>
</dbReference>
<feature type="chain" id="PRO_5005551130" evidence="1">
    <location>
        <begin position="26"/>
        <end position="350"/>
    </location>
</feature>
<reference evidence="4" key="1">
    <citation type="submission" date="2015-07" db="EMBL/GenBank/DDBJ databases">
        <title>Draft genome sequence of the purine-degrading Gottschalkia purinilyticum DSM 1384 (formerly Clostridium purinilyticum).</title>
        <authorList>
            <person name="Poehlein A."/>
            <person name="Schiel-Bengelsdorf B."/>
            <person name="Bengelsdorf F.R."/>
            <person name="Daniel R."/>
            <person name="Duerre P."/>
        </authorList>
    </citation>
    <scope>NUCLEOTIDE SEQUENCE [LARGE SCALE GENOMIC DNA]</scope>
    <source>
        <strain evidence="4">DSM 1384</strain>
    </source>
</reference>
<sequence>MKLKRTVTGLLSVIILSLSAATSFAVDIQNLKDTNYIKEMKESMPISTSLDVVKQSETGSVTGKVTKITDFKGVKGSKYVLLENEGEVVANLIVSNDTYVVNNDEVAVGSVITAFYDKNRPMIMIYPPQYETEAIVVNSEDKNVKVDTFDKDLISSDNSLKLNISDDTDIISQDEKRFDGELANRKLVVIYDKTTRSIPAQTTPDKIVVLFEKAVSPIHNLTKEEMEKLNINVLNVDIIVNDKKIEAPAAYKNKDGNVMVPLRAIAEALNVDVSWNNELHSVMLGKGISLKIGEDNYTYMKTAPIQLGIAPELVMRTTFVPLNFFEKVMRMNNVQVLESQIIIDNGETIK</sequence>
<dbReference type="STRING" id="1503.CLPU_2c01630"/>
<protein>
    <submittedName>
        <fullName evidence="3">Copper amine oxidase domain-containing protein</fullName>
    </submittedName>
</protein>
<dbReference type="PATRIC" id="fig|1503.3.peg.1659"/>
<dbReference type="AlphaFoldDB" id="A0A0L0WE49"/>
<dbReference type="InterPro" id="IPR036582">
    <property type="entry name" value="Mao_N_sf"/>
</dbReference>
<feature type="domain" description="Copper amine oxidase-like N-terminal" evidence="2">
    <location>
        <begin position="240"/>
        <end position="331"/>
    </location>
</feature>
<dbReference type="EMBL" id="LGSS01000002">
    <property type="protein sequence ID" value="KNF09711.1"/>
    <property type="molecule type" value="Genomic_DNA"/>
</dbReference>
<dbReference type="SUPFAM" id="SSF55383">
    <property type="entry name" value="Copper amine oxidase, domain N"/>
    <property type="match status" value="1"/>
</dbReference>
<evidence type="ECO:0000259" key="2">
    <source>
        <dbReference type="Pfam" id="PF07833"/>
    </source>
</evidence>
<dbReference type="Proteomes" id="UP000037267">
    <property type="component" value="Unassembled WGS sequence"/>
</dbReference>
<keyword evidence="1" id="KW-0732">Signal</keyword>
<accession>A0A0L0WE49</accession>
<dbReference type="OrthoDB" id="1684927at2"/>
<evidence type="ECO:0000256" key="1">
    <source>
        <dbReference type="SAM" id="SignalP"/>
    </source>
</evidence>
<evidence type="ECO:0000313" key="3">
    <source>
        <dbReference type="EMBL" id="KNF09711.1"/>
    </source>
</evidence>
<evidence type="ECO:0000313" key="4">
    <source>
        <dbReference type="Proteomes" id="UP000037267"/>
    </source>
</evidence>
<organism evidence="3 4">
    <name type="scientific">Gottschalkia purinilytica</name>
    <name type="common">Clostridium purinilyticum</name>
    <dbReference type="NCBI Taxonomy" id="1503"/>
    <lineage>
        <taxon>Bacteria</taxon>
        <taxon>Bacillati</taxon>
        <taxon>Bacillota</taxon>
        <taxon>Tissierellia</taxon>
        <taxon>Tissierellales</taxon>
        <taxon>Gottschalkiaceae</taxon>
        <taxon>Gottschalkia</taxon>
    </lineage>
</organism>
<keyword evidence="4" id="KW-1185">Reference proteome</keyword>
<proteinExistence type="predicted"/>